<dbReference type="PANTHER" id="PTHR22916:SF3">
    <property type="entry name" value="UDP-GLCNAC:BETAGAL BETA-1,3-N-ACETYLGLUCOSAMINYLTRANSFERASE-LIKE PROTEIN 1"/>
    <property type="match status" value="1"/>
</dbReference>
<reference evidence="3" key="1">
    <citation type="submission" date="2025-08" db="UniProtKB">
        <authorList>
            <consortium name="RefSeq"/>
        </authorList>
    </citation>
    <scope>IDENTIFICATION</scope>
</reference>
<feature type="domain" description="Glycosyltransferase 2-like" evidence="1">
    <location>
        <begin position="19"/>
        <end position="185"/>
    </location>
</feature>
<dbReference type="Pfam" id="PF00535">
    <property type="entry name" value="Glycos_transf_2"/>
    <property type="match status" value="1"/>
</dbReference>
<dbReference type="PANTHER" id="PTHR22916">
    <property type="entry name" value="GLYCOSYLTRANSFERASE"/>
    <property type="match status" value="1"/>
</dbReference>
<dbReference type="Proteomes" id="UP000694867">
    <property type="component" value="Unplaced"/>
</dbReference>
<dbReference type="GO" id="GO:0016758">
    <property type="term" value="F:hexosyltransferase activity"/>
    <property type="evidence" value="ECO:0007669"/>
    <property type="project" value="UniProtKB-ARBA"/>
</dbReference>
<evidence type="ECO:0000259" key="1">
    <source>
        <dbReference type="Pfam" id="PF00535"/>
    </source>
</evidence>
<sequence>MGDESEKATEPGQGQRLISIIVPVHNGEKFLNQCFDSILNQDFPLREVEVSVWNDGSTDASASLIESQKVPLERAGIKLISGSESGPPRGCGYAKNRAIEQCSGRYLCFLDADDEMLLRRLAAQLCAAQENPRAIVGSRFHREPPDSTVRYSRWANDLPAAALETQIYTSHGPTVIMPTWFCSRETYEAVGAFSEAGRGTPEDLIFFYRHLDLGGRIVRVDEDLLMYRYHPHATTFSILEETIWNIRLQRLQQKVLSKWSSFTIWNAGKQGRRFYRTLNDENRRKVVAFCDVDAKKISKGIYIFEESATTPKPRIPIIHFSHAKAPLVICVKIDLTGGGLEENLASLHLEEGQDYIHFA</sequence>
<dbReference type="KEGG" id="goe:100908231"/>
<proteinExistence type="predicted"/>
<dbReference type="SUPFAM" id="SSF53448">
    <property type="entry name" value="Nucleotide-diphospho-sugar transferases"/>
    <property type="match status" value="1"/>
</dbReference>
<name>A0AAJ6QV23_9ACAR</name>
<keyword evidence="2" id="KW-1185">Reference proteome</keyword>
<dbReference type="InterPro" id="IPR029044">
    <property type="entry name" value="Nucleotide-diphossugar_trans"/>
</dbReference>
<dbReference type="RefSeq" id="XP_003744948.1">
    <property type="nucleotide sequence ID" value="XM_003744900.2"/>
</dbReference>
<dbReference type="AlphaFoldDB" id="A0AAJ6QV23"/>
<dbReference type="Gene3D" id="3.90.550.10">
    <property type="entry name" value="Spore Coat Polysaccharide Biosynthesis Protein SpsA, Chain A"/>
    <property type="match status" value="1"/>
</dbReference>
<dbReference type="InterPro" id="IPR001173">
    <property type="entry name" value="Glyco_trans_2-like"/>
</dbReference>
<protein>
    <submittedName>
        <fullName evidence="3">UDP-GlcNAc:betaGal beta-1,3-N-acetylglucosaminyltransferase-like protein 1</fullName>
    </submittedName>
</protein>
<organism evidence="2 3">
    <name type="scientific">Galendromus occidentalis</name>
    <name type="common">western predatory mite</name>
    <dbReference type="NCBI Taxonomy" id="34638"/>
    <lineage>
        <taxon>Eukaryota</taxon>
        <taxon>Metazoa</taxon>
        <taxon>Ecdysozoa</taxon>
        <taxon>Arthropoda</taxon>
        <taxon>Chelicerata</taxon>
        <taxon>Arachnida</taxon>
        <taxon>Acari</taxon>
        <taxon>Parasitiformes</taxon>
        <taxon>Mesostigmata</taxon>
        <taxon>Gamasina</taxon>
        <taxon>Phytoseioidea</taxon>
        <taxon>Phytoseiidae</taxon>
        <taxon>Typhlodrominae</taxon>
        <taxon>Galendromus</taxon>
    </lineage>
</organism>
<gene>
    <name evidence="3" type="primary">LOC100908231</name>
</gene>
<dbReference type="GeneID" id="100908231"/>
<evidence type="ECO:0000313" key="2">
    <source>
        <dbReference type="Proteomes" id="UP000694867"/>
    </source>
</evidence>
<evidence type="ECO:0000313" key="3">
    <source>
        <dbReference type="RefSeq" id="XP_003744948.1"/>
    </source>
</evidence>
<accession>A0AAJ6QV23</accession>